<organism evidence="4">
    <name type="scientific">Caenorhabditis brenneri</name>
    <name type="common">Nematode worm</name>
    <dbReference type="NCBI Taxonomy" id="135651"/>
    <lineage>
        <taxon>Eukaryota</taxon>
        <taxon>Metazoa</taxon>
        <taxon>Ecdysozoa</taxon>
        <taxon>Nematoda</taxon>
        <taxon>Chromadorea</taxon>
        <taxon>Rhabditida</taxon>
        <taxon>Rhabditina</taxon>
        <taxon>Rhabditomorpha</taxon>
        <taxon>Rhabditoidea</taxon>
        <taxon>Rhabditidae</taxon>
        <taxon>Peloderinae</taxon>
        <taxon>Caenorhabditis</taxon>
    </lineage>
</organism>
<keyword evidence="1" id="KW-0732">Signal</keyword>
<feature type="signal peptide" evidence="1">
    <location>
        <begin position="1"/>
        <end position="21"/>
    </location>
</feature>
<dbReference type="InterPro" id="IPR001810">
    <property type="entry name" value="F-box_dom"/>
</dbReference>
<dbReference type="InParanoid" id="G0PLH0"/>
<evidence type="ECO:0000259" key="2">
    <source>
        <dbReference type="Pfam" id="PF00646"/>
    </source>
</evidence>
<dbReference type="Pfam" id="PF00646">
    <property type="entry name" value="F-box"/>
    <property type="match status" value="1"/>
</dbReference>
<reference evidence="4" key="1">
    <citation type="submission" date="2011-07" db="EMBL/GenBank/DDBJ databases">
        <authorList>
            <consortium name="Caenorhabditis brenneri Sequencing and Analysis Consortium"/>
            <person name="Wilson R.K."/>
        </authorList>
    </citation>
    <scope>NUCLEOTIDE SEQUENCE [LARGE SCALE GENOMIC DNA]</scope>
    <source>
        <strain evidence="4">PB2801</strain>
    </source>
</reference>
<dbReference type="HOGENOM" id="CLU_963861_0_0_1"/>
<evidence type="ECO:0000313" key="3">
    <source>
        <dbReference type="EMBL" id="EGT34965.1"/>
    </source>
</evidence>
<dbReference type="Proteomes" id="UP000008068">
    <property type="component" value="Unassembled WGS sequence"/>
</dbReference>
<feature type="chain" id="PRO_5003407621" description="F-box domain-containing protein" evidence="1">
    <location>
        <begin position="22"/>
        <end position="289"/>
    </location>
</feature>
<dbReference type="EMBL" id="GL381090">
    <property type="protein sequence ID" value="EGT34965.1"/>
    <property type="molecule type" value="Genomic_DNA"/>
</dbReference>
<dbReference type="PANTHER" id="PTHR21503:SF8">
    <property type="entry name" value="F-BOX ASSOCIATED DOMAIN-CONTAINING PROTEIN-RELATED"/>
    <property type="match status" value="1"/>
</dbReference>
<evidence type="ECO:0000256" key="1">
    <source>
        <dbReference type="SAM" id="SignalP"/>
    </source>
</evidence>
<accession>G0PLH0</accession>
<feature type="domain" description="F-box" evidence="2">
    <location>
        <begin position="5"/>
        <end position="44"/>
    </location>
</feature>
<dbReference type="AlphaFoldDB" id="G0PLH0"/>
<protein>
    <recommendedName>
        <fullName evidence="2">F-box domain-containing protein</fullName>
    </recommendedName>
</protein>
<keyword evidence="4" id="KW-1185">Reference proteome</keyword>
<gene>
    <name evidence="3" type="ORF">CAEBREN_17487</name>
</gene>
<dbReference type="PANTHER" id="PTHR21503">
    <property type="entry name" value="F-BOX-CONTAINING HYPOTHETICAL PROTEIN C.ELEGANS"/>
    <property type="match status" value="1"/>
</dbReference>
<evidence type="ECO:0000313" key="4">
    <source>
        <dbReference type="Proteomes" id="UP000008068"/>
    </source>
</evidence>
<sequence length="289" mass="34253">MFKNFLTLPLLVHLKIFSCLSPTEYSILSLCSRRTKILVKWRKRERLELKIHVETRNKFSFFALGADNTEHKLMVLERDFEPNCTSVLRLGDLVMKYQSYTDQSETVHIKYHYNLNPLENLAESFSDLFHTPGNITWKLETLDVSGVLKSIKKSIILRKNNCEELEKFYSSCPDQEFTMIEEGWNLWTLEHHKILQQKNLVLKKLRPNLLSFLVNFRGENAVFECVHFEDLHVKELLKQWILKRDDPLRSLIIKQQIRGASRVDYILEGVKHLELKKMVGNRFYSYESE</sequence>
<name>G0PLH0_CAEBE</name>
<proteinExistence type="predicted"/>